<dbReference type="GO" id="GO:0043190">
    <property type="term" value="C:ATP-binding cassette (ABC) transporter complex"/>
    <property type="evidence" value="ECO:0007669"/>
    <property type="project" value="TreeGrafter"/>
</dbReference>
<feature type="transmembrane region" description="Helical" evidence="6">
    <location>
        <begin position="103"/>
        <end position="126"/>
    </location>
</feature>
<dbReference type="PANTHER" id="PTHR33529">
    <property type="entry name" value="SLR0882 PROTEIN-RELATED"/>
    <property type="match status" value="1"/>
</dbReference>
<evidence type="ECO:0000313" key="7">
    <source>
        <dbReference type="EMBL" id="RZI46446.1"/>
    </source>
</evidence>
<evidence type="ECO:0000313" key="8">
    <source>
        <dbReference type="Proteomes" id="UP000293550"/>
    </source>
</evidence>
<keyword evidence="4 6" id="KW-1133">Transmembrane helix</keyword>
<keyword evidence="2" id="KW-1003">Cell membrane</keyword>
<evidence type="ECO:0000256" key="4">
    <source>
        <dbReference type="ARBA" id="ARBA00022989"/>
    </source>
</evidence>
<dbReference type="Proteomes" id="UP000293550">
    <property type="component" value="Unassembled WGS sequence"/>
</dbReference>
<dbReference type="OrthoDB" id="8477889at2"/>
<proteinExistence type="predicted"/>
<feature type="transmembrane region" description="Helical" evidence="6">
    <location>
        <begin position="49"/>
        <end position="77"/>
    </location>
</feature>
<comment type="caution">
    <text evidence="7">The sequence shown here is derived from an EMBL/GenBank/DDBJ whole genome shotgun (WGS) entry which is preliminary data.</text>
</comment>
<organism evidence="7 8">
    <name type="scientific">Candidatus Finniella inopinata</name>
    <dbReference type="NCBI Taxonomy" id="1696036"/>
    <lineage>
        <taxon>Bacteria</taxon>
        <taxon>Pseudomonadati</taxon>
        <taxon>Pseudomonadota</taxon>
        <taxon>Alphaproteobacteria</taxon>
        <taxon>Holosporales</taxon>
        <taxon>Candidatus Paracaedibacteraceae</taxon>
        <taxon>Candidatus Finniella</taxon>
    </lineage>
</organism>
<dbReference type="PANTHER" id="PTHR33529:SF6">
    <property type="entry name" value="YJGP_YJGQ FAMILY PERMEASE"/>
    <property type="match status" value="1"/>
</dbReference>
<keyword evidence="5 6" id="KW-0472">Membrane</keyword>
<protein>
    <submittedName>
        <fullName evidence="7">LptF/LptG family permease</fullName>
    </submittedName>
</protein>
<evidence type="ECO:0000256" key="2">
    <source>
        <dbReference type="ARBA" id="ARBA00022475"/>
    </source>
</evidence>
<feature type="transmembrane region" description="Helical" evidence="6">
    <location>
        <begin position="12"/>
        <end position="29"/>
    </location>
</feature>
<evidence type="ECO:0000256" key="1">
    <source>
        <dbReference type="ARBA" id="ARBA00004651"/>
    </source>
</evidence>
<dbReference type="EMBL" id="SCFB01000004">
    <property type="protein sequence ID" value="RZI46446.1"/>
    <property type="molecule type" value="Genomic_DNA"/>
</dbReference>
<evidence type="ECO:0000256" key="5">
    <source>
        <dbReference type="ARBA" id="ARBA00023136"/>
    </source>
</evidence>
<dbReference type="RefSeq" id="WP_130153550.1">
    <property type="nucleotide sequence ID" value="NZ_SCFB01000004.1"/>
</dbReference>
<evidence type="ECO:0000256" key="3">
    <source>
        <dbReference type="ARBA" id="ARBA00022692"/>
    </source>
</evidence>
<keyword evidence="3 6" id="KW-0812">Transmembrane</keyword>
<comment type="subcellular location">
    <subcellularLocation>
        <location evidence="1">Cell membrane</location>
        <topology evidence="1">Multi-pass membrane protein</topology>
    </subcellularLocation>
</comment>
<dbReference type="AlphaFoldDB" id="A0A4Q7DNI8"/>
<accession>A0A4Q7DNI8</accession>
<name>A0A4Q7DNI8_9PROT</name>
<sequence>MNILFRYIFKKLFNVTIGLSFILIGIVWLTQSLRFIEIIVNHNISLKTYLSLIICLIPDLLSTILPICLLISGLYTYHKLKSDHELHVFYAIGLSPSQVARPLLLLAFLLMTSVFVINIFVAPLSFQHFRRQEFQIRNQFSLSWIREGTFNQVKGITTYVREHTRNGELKGVFIYNPQNQKTTLQSNKGVPYTIIAESGAVEKNKDGLFLILKKGIRQELNPVTQKIALFSFDTLKYHVPTDQDANAVRLAKPYEKPLAELFNPPENTDPRSVAKMRVEGHQRLLLPWITIMNAFIAGAFTLLGSFNRRKGRYKIFLAATVSLLIHTTVVTLLNLSVDHLYTIKLAYGAIALSIIVFMVILKVNFSGLLRGRNK</sequence>
<feature type="transmembrane region" description="Helical" evidence="6">
    <location>
        <begin position="315"/>
        <end position="333"/>
    </location>
</feature>
<evidence type="ECO:0000256" key="6">
    <source>
        <dbReference type="SAM" id="Phobius"/>
    </source>
</evidence>
<gene>
    <name evidence="7" type="ORF">EQU50_02320</name>
</gene>
<feature type="transmembrane region" description="Helical" evidence="6">
    <location>
        <begin position="285"/>
        <end position="303"/>
    </location>
</feature>
<reference evidence="7 8" key="1">
    <citation type="submission" date="2018-10" db="EMBL/GenBank/DDBJ databases">
        <title>An updated phylogeny of the Alphaproteobacteria reveals that the parasitic Rickettsiales and Holosporales have independent origins.</title>
        <authorList>
            <person name="Munoz-Gomez S.A."/>
            <person name="Hess S."/>
            <person name="Burger G."/>
            <person name="Lang B.F."/>
            <person name="Susko E."/>
            <person name="Slamovits C.H."/>
            <person name="Roger A.J."/>
        </authorList>
    </citation>
    <scope>NUCLEOTIDE SEQUENCE [LARGE SCALE GENOMIC DNA]</scope>
    <source>
        <strain evidence="7">HOLO01</strain>
    </source>
</reference>
<feature type="transmembrane region" description="Helical" evidence="6">
    <location>
        <begin position="345"/>
        <end position="365"/>
    </location>
</feature>
<dbReference type="Pfam" id="PF03739">
    <property type="entry name" value="LptF_LptG"/>
    <property type="match status" value="1"/>
</dbReference>
<keyword evidence="8" id="KW-1185">Reference proteome</keyword>
<dbReference type="GO" id="GO:0015920">
    <property type="term" value="P:lipopolysaccharide transport"/>
    <property type="evidence" value="ECO:0007669"/>
    <property type="project" value="TreeGrafter"/>
</dbReference>
<dbReference type="InterPro" id="IPR005495">
    <property type="entry name" value="LptG/LptF_permease"/>
</dbReference>